<evidence type="ECO:0000313" key="1">
    <source>
        <dbReference type="EMBL" id="OAF67788.1"/>
    </source>
</evidence>
<evidence type="ECO:0008006" key="3">
    <source>
        <dbReference type="Google" id="ProtNLM"/>
    </source>
</evidence>
<dbReference type="EMBL" id="LWCA01000576">
    <property type="protein sequence ID" value="OAF67788.1"/>
    <property type="molecule type" value="Genomic_DNA"/>
</dbReference>
<dbReference type="Proteomes" id="UP000078046">
    <property type="component" value="Unassembled WGS sequence"/>
</dbReference>
<protein>
    <recommendedName>
        <fullName evidence="3">BAR domain-containing protein</fullName>
    </recommendedName>
</protein>
<reference evidence="1 2" key="1">
    <citation type="submission" date="2016-04" db="EMBL/GenBank/DDBJ databases">
        <title>The genome of Intoshia linei affirms orthonectids as highly simplified spiralians.</title>
        <authorList>
            <person name="Mikhailov K.V."/>
            <person name="Slusarev G.S."/>
            <person name="Nikitin M.A."/>
            <person name="Logacheva M.D."/>
            <person name="Penin A."/>
            <person name="Aleoshin V."/>
            <person name="Panchin Y.V."/>
        </authorList>
    </citation>
    <scope>NUCLEOTIDE SEQUENCE [LARGE SCALE GENOMIC DNA]</scope>
    <source>
        <strain evidence="1">Intl2013</strain>
        <tissue evidence="1">Whole animal</tissue>
    </source>
</reference>
<gene>
    <name evidence="1" type="ORF">A3Q56_04494</name>
</gene>
<name>A0A177B0J2_9BILA</name>
<comment type="caution">
    <text evidence="1">The sequence shown here is derived from an EMBL/GenBank/DDBJ whole genome shotgun (WGS) entry which is preliminary data.</text>
</comment>
<dbReference type="AlphaFoldDB" id="A0A177B0J2"/>
<organism evidence="1 2">
    <name type="scientific">Intoshia linei</name>
    <dbReference type="NCBI Taxonomy" id="1819745"/>
    <lineage>
        <taxon>Eukaryota</taxon>
        <taxon>Metazoa</taxon>
        <taxon>Spiralia</taxon>
        <taxon>Lophotrochozoa</taxon>
        <taxon>Mesozoa</taxon>
        <taxon>Orthonectida</taxon>
        <taxon>Rhopaluridae</taxon>
        <taxon>Intoshia</taxon>
    </lineage>
</organism>
<accession>A0A177B0J2</accession>
<proteinExistence type="predicted"/>
<evidence type="ECO:0000313" key="2">
    <source>
        <dbReference type="Proteomes" id="UP000078046"/>
    </source>
</evidence>
<keyword evidence="2" id="KW-1185">Reference proteome</keyword>
<sequence length="267" mass="31146">MENESAVTCQLTNWANYIFNHPVLKRTSLVEKFLSSSGKQHLKSVTKFAKEIEITGFNTLNRIDHHLDKDFITTCPTVINSAKRITKDITPIFKSMDQLIKSFSLFGLTPYGKPYLNIATSLYELSQMLKIPENLRQTSEKINDWSIYVTKTSNEYTERLSLEFSKLQDTLKFCKNLTDGIKGPLKAFDQNTKYYKALVKSKPPEMHQKYYVKYSNMVISTQCEVNIYYDTISTLIIYDMKNWITTKLKYHEEQCVKLNELLDNFDN</sequence>